<dbReference type="AlphaFoldDB" id="A0A1S4CZ16"/>
<gene>
    <name evidence="2" type="primary">LOC107824163</name>
</gene>
<protein>
    <recommendedName>
        <fullName evidence="3">Reverse transcriptase domain-containing protein</fullName>
    </recommendedName>
</protein>
<evidence type="ECO:0000313" key="2">
    <source>
        <dbReference type="RefSeq" id="XP_016506388.1"/>
    </source>
</evidence>
<keyword evidence="1" id="KW-1185">Reference proteome</keyword>
<reference evidence="2" key="2">
    <citation type="submission" date="2025-08" db="UniProtKB">
        <authorList>
            <consortium name="RefSeq"/>
        </authorList>
    </citation>
    <scope>IDENTIFICATION</scope>
</reference>
<sequence length="302" mass="34692">MEYLQREMMQLAENGDFNFHPRCRKLGITHICFADDLIMFCIADIESIKLLQRDFQRFSIASRLQANTNKSSIYLAGVDAYKKQDILNLLGFEEGTLPFRYLGVPLSSKILTVQQCLPLIEKITTIISCWSARLLSYSGILQLIKSVLFGIQTYSAQIFPLPKKVMKMIETICRSFLWTGEASITKKKKKKTAILRKSLYAPNCMGPECHKPVHLEQSCYDQAIIDCCKKKDCLLIKWVHNYYIKKLDLEHMPTPKAATWVIRKILETRETLQSQSLQGFLIDRLKKLQMLAAVAVLDGCRI</sequence>
<reference evidence="1" key="1">
    <citation type="journal article" date="2014" name="Nat. Commun.">
        <title>The tobacco genome sequence and its comparison with those of tomato and potato.</title>
        <authorList>
            <person name="Sierro N."/>
            <person name="Battey J.N."/>
            <person name="Ouadi S."/>
            <person name="Bakaher N."/>
            <person name="Bovet L."/>
            <person name="Willig A."/>
            <person name="Goepfert S."/>
            <person name="Peitsch M.C."/>
            <person name="Ivanov N.V."/>
        </authorList>
    </citation>
    <scope>NUCLEOTIDE SEQUENCE [LARGE SCALE GENOMIC DNA]</scope>
</reference>
<dbReference type="GeneID" id="107824163"/>
<evidence type="ECO:0008006" key="3">
    <source>
        <dbReference type="Google" id="ProtNLM"/>
    </source>
</evidence>
<dbReference type="PANTHER" id="PTHR33116:SF66">
    <property type="entry name" value="REVERSE TRANSCRIPTASE ZINC-BINDING DOMAIN-CONTAINING PROTEIN"/>
    <property type="match status" value="1"/>
</dbReference>
<evidence type="ECO:0000313" key="1">
    <source>
        <dbReference type="Proteomes" id="UP000790787"/>
    </source>
</evidence>
<dbReference type="STRING" id="4097.A0A1S4CZ16"/>
<dbReference type="PaxDb" id="4097-A0A1S4CZ16"/>
<dbReference type="Proteomes" id="UP000790787">
    <property type="component" value="Chromosome 17"/>
</dbReference>
<accession>A0A1S4CZ16</accession>
<name>A0A1S4CZ16_TOBAC</name>
<proteinExistence type="predicted"/>
<dbReference type="RefSeq" id="XP_016506388.1">
    <property type="nucleotide sequence ID" value="XM_016650902.1"/>
</dbReference>
<dbReference type="PANTHER" id="PTHR33116">
    <property type="entry name" value="REVERSE TRANSCRIPTASE ZINC-BINDING DOMAIN-CONTAINING PROTEIN-RELATED-RELATED"/>
    <property type="match status" value="1"/>
</dbReference>
<dbReference type="KEGG" id="nta:107824163"/>
<organism evidence="1 2">
    <name type="scientific">Nicotiana tabacum</name>
    <name type="common">Common tobacco</name>
    <dbReference type="NCBI Taxonomy" id="4097"/>
    <lineage>
        <taxon>Eukaryota</taxon>
        <taxon>Viridiplantae</taxon>
        <taxon>Streptophyta</taxon>
        <taxon>Embryophyta</taxon>
        <taxon>Tracheophyta</taxon>
        <taxon>Spermatophyta</taxon>
        <taxon>Magnoliopsida</taxon>
        <taxon>eudicotyledons</taxon>
        <taxon>Gunneridae</taxon>
        <taxon>Pentapetalae</taxon>
        <taxon>asterids</taxon>
        <taxon>lamiids</taxon>
        <taxon>Solanales</taxon>
        <taxon>Solanaceae</taxon>
        <taxon>Nicotianoideae</taxon>
        <taxon>Nicotianeae</taxon>
        <taxon>Nicotiana</taxon>
    </lineage>
</organism>
<dbReference type="OrthoDB" id="1938625at2759"/>